<keyword evidence="1" id="KW-1133">Transmembrane helix</keyword>
<feature type="transmembrane region" description="Helical" evidence="1">
    <location>
        <begin position="176"/>
        <end position="196"/>
    </location>
</feature>
<protein>
    <submittedName>
        <fullName evidence="2">Uncharacterized protein</fullName>
    </submittedName>
</protein>
<dbReference type="AlphaFoldDB" id="A0A3B1CRP9"/>
<feature type="transmembrane region" description="Helical" evidence="1">
    <location>
        <begin position="12"/>
        <end position="31"/>
    </location>
</feature>
<dbReference type="Gene3D" id="1.25.40.10">
    <property type="entry name" value="Tetratricopeptide repeat domain"/>
    <property type="match status" value="1"/>
</dbReference>
<dbReference type="InterPro" id="IPR011990">
    <property type="entry name" value="TPR-like_helical_dom_sf"/>
</dbReference>
<dbReference type="PROSITE" id="PS50005">
    <property type="entry name" value="TPR"/>
    <property type="match status" value="2"/>
</dbReference>
<dbReference type="SUPFAM" id="SSF48452">
    <property type="entry name" value="TPR-like"/>
    <property type="match status" value="1"/>
</dbReference>
<keyword evidence="1" id="KW-0472">Membrane</keyword>
<keyword evidence="1" id="KW-0812">Transmembrane</keyword>
<gene>
    <name evidence="2" type="ORF">MNBD_NITROSPINAE05-250</name>
</gene>
<sequence length="398" mass="44866">MGFLGLGVKNEIRPALLAYLAGIFSIILLYPEDSASYGHRHLISALPVLALGLARLLQWCFDKNKIWPIALGAVGLAVFGQYFMVVQYKVSLPYNYPEFTLEALGNIPHLILENTGQLLRSTNFFRLIFVDNPAQTDFSDILFLFIFPLAQLIALGLVGWMAFRMFSHQTSCAPKFWMKSGIFASLLLTAIIAWAAPTKTEKEIQKRQTYFKHMREGDSFMAKNEMNHAREMYKDAARLLPSLWNPYFKIGATWNAQGRLDEANRFYTRGLQLNPVHPVVLTNFGSNLVFMGKFEEAKSKLRAAIRAWPSNKNAYDVLAQALIRTNHPDEAVTQLKQAVAIDPNYGPGHANLAVVYTMLKKHEQAKIHLDRAIALGVQGRGMDQLIEFYENDPPGSKP</sequence>
<dbReference type="EMBL" id="UOGG01000138">
    <property type="protein sequence ID" value="VAX31022.1"/>
    <property type="molecule type" value="Genomic_DNA"/>
</dbReference>
<accession>A0A3B1CRP9</accession>
<feature type="transmembrane region" description="Helical" evidence="1">
    <location>
        <begin position="66"/>
        <end position="85"/>
    </location>
</feature>
<feature type="transmembrane region" description="Helical" evidence="1">
    <location>
        <begin position="37"/>
        <end position="54"/>
    </location>
</feature>
<dbReference type="Pfam" id="PF14559">
    <property type="entry name" value="TPR_19"/>
    <property type="match status" value="1"/>
</dbReference>
<feature type="transmembrane region" description="Helical" evidence="1">
    <location>
        <begin position="141"/>
        <end position="164"/>
    </location>
</feature>
<dbReference type="PANTHER" id="PTHR44395">
    <property type="match status" value="1"/>
</dbReference>
<dbReference type="InterPro" id="IPR019734">
    <property type="entry name" value="TPR_rpt"/>
</dbReference>
<dbReference type="PANTHER" id="PTHR44395:SF1">
    <property type="entry name" value="PROTEIN O-MANNOSYL-TRANSFERASE TMTC3"/>
    <property type="match status" value="1"/>
</dbReference>
<name>A0A3B1CRP9_9ZZZZ</name>
<reference evidence="2" key="1">
    <citation type="submission" date="2018-06" db="EMBL/GenBank/DDBJ databases">
        <authorList>
            <person name="Zhirakovskaya E."/>
        </authorList>
    </citation>
    <scope>NUCLEOTIDE SEQUENCE</scope>
</reference>
<dbReference type="SMART" id="SM00028">
    <property type="entry name" value="TPR"/>
    <property type="match status" value="5"/>
</dbReference>
<evidence type="ECO:0000313" key="2">
    <source>
        <dbReference type="EMBL" id="VAX31022.1"/>
    </source>
</evidence>
<proteinExistence type="predicted"/>
<organism evidence="2">
    <name type="scientific">hydrothermal vent metagenome</name>
    <dbReference type="NCBI Taxonomy" id="652676"/>
    <lineage>
        <taxon>unclassified sequences</taxon>
        <taxon>metagenomes</taxon>
        <taxon>ecological metagenomes</taxon>
    </lineage>
</organism>
<evidence type="ECO:0000256" key="1">
    <source>
        <dbReference type="SAM" id="Phobius"/>
    </source>
</evidence>